<dbReference type="InterPro" id="IPR001123">
    <property type="entry name" value="LeuE-type"/>
</dbReference>
<dbReference type="Proteomes" id="UP000414233">
    <property type="component" value="Unassembled WGS sequence"/>
</dbReference>
<dbReference type="GO" id="GO:0005886">
    <property type="term" value="C:plasma membrane"/>
    <property type="evidence" value="ECO:0007669"/>
    <property type="project" value="UniProtKB-SubCell"/>
</dbReference>
<evidence type="ECO:0000256" key="5">
    <source>
        <dbReference type="ARBA" id="ARBA00022989"/>
    </source>
</evidence>
<evidence type="ECO:0000256" key="7">
    <source>
        <dbReference type="SAM" id="Phobius"/>
    </source>
</evidence>
<organism evidence="8 9">
    <name type="scientific">Pandoraea terrae</name>
    <dbReference type="NCBI Taxonomy" id="1537710"/>
    <lineage>
        <taxon>Bacteria</taxon>
        <taxon>Pseudomonadati</taxon>
        <taxon>Pseudomonadota</taxon>
        <taxon>Betaproteobacteria</taxon>
        <taxon>Burkholderiales</taxon>
        <taxon>Burkholderiaceae</taxon>
        <taxon>Pandoraea</taxon>
    </lineage>
</organism>
<feature type="transmembrane region" description="Helical" evidence="7">
    <location>
        <begin position="66"/>
        <end position="87"/>
    </location>
</feature>
<proteinExistence type="inferred from homology"/>
<dbReference type="PIRSF" id="PIRSF006324">
    <property type="entry name" value="LeuE"/>
    <property type="match status" value="1"/>
</dbReference>
<dbReference type="AlphaFoldDB" id="A0A5E4TT09"/>
<keyword evidence="4 7" id="KW-0812">Transmembrane</keyword>
<gene>
    <name evidence="8" type="ORF">PTE30175_01547</name>
</gene>
<evidence type="ECO:0000256" key="6">
    <source>
        <dbReference type="ARBA" id="ARBA00023136"/>
    </source>
</evidence>
<dbReference type="PANTHER" id="PTHR30086:SF14">
    <property type="entry name" value="HOMOSERINE_HOMOSERINE LACTONE EFFLUX PROTEIN"/>
    <property type="match status" value="1"/>
</dbReference>
<feature type="transmembrane region" description="Helical" evidence="7">
    <location>
        <begin position="182"/>
        <end position="199"/>
    </location>
</feature>
<protein>
    <submittedName>
        <fullName evidence="8">Amino acid transporter</fullName>
    </submittedName>
</protein>
<dbReference type="GO" id="GO:0042970">
    <property type="term" value="F:homoserine transmembrane transporter activity"/>
    <property type="evidence" value="ECO:0007669"/>
    <property type="project" value="TreeGrafter"/>
</dbReference>
<keyword evidence="6 7" id="KW-0472">Membrane</keyword>
<evidence type="ECO:0000256" key="4">
    <source>
        <dbReference type="ARBA" id="ARBA00022692"/>
    </source>
</evidence>
<comment type="subcellular location">
    <subcellularLocation>
        <location evidence="1">Cell membrane</location>
        <topology evidence="1">Multi-pass membrane protein</topology>
    </subcellularLocation>
</comment>
<keyword evidence="5 7" id="KW-1133">Transmembrane helix</keyword>
<keyword evidence="9" id="KW-1185">Reference proteome</keyword>
<evidence type="ECO:0000256" key="2">
    <source>
        <dbReference type="ARBA" id="ARBA00007928"/>
    </source>
</evidence>
<evidence type="ECO:0000256" key="1">
    <source>
        <dbReference type="ARBA" id="ARBA00004651"/>
    </source>
</evidence>
<name>A0A5E4TT09_9BURK</name>
<dbReference type="Pfam" id="PF01810">
    <property type="entry name" value="LysE"/>
    <property type="match status" value="1"/>
</dbReference>
<feature type="transmembrane region" description="Helical" evidence="7">
    <location>
        <begin position="219"/>
        <end position="238"/>
    </location>
</feature>
<evidence type="ECO:0000313" key="8">
    <source>
        <dbReference type="EMBL" id="VVD90917.1"/>
    </source>
</evidence>
<dbReference type="EMBL" id="CABPRZ010000005">
    <property type="protein sequence ID" value="VVD90917.1"/>
    <property type="molecule type" value="Genomic_DNA"/>
</dbReference>
<evidence type="ECO:0000256" key="3">
    <source>
        <dbReference type="ARBA" id="ARBA00022475"/>
    </source>
</evidence>
<feature type="transmembrane region" description="Helical" evidence="7">
    <location>
        <begin position="32"/>
        <end position="54"/>
    </location>
</feature>
<evidence type="ECO:0000313" key="9">
    <source>
        <dbReference type="Proteomes" id="UP000414233"/>
    </source>
</evidence>
<keyword evidence="3" id="KW-1003">Cell membrane</keyword>
<accession>A0A5E4TT09</accession>
<comment type="similarity">
    <text evidence="2">Belongs to the Rht family.</text>
</comment>
<dbReference type="PANTHER" id="PTHR30086">
    <property type="entry name" value="ARGININE EXPORTER PROTEIN ARGO"/>
    <property type="match status" value="1"/>
</dbReference>
<sequence length="240" mass="25873">MKVWQTAHGVCSGAQLPPIHLPFETIMSLQTWWLYVVTVFFVCATPGPNMLLVMTHGARFGLRASLGTMAGCMTALLAMMSISAAGLGAVLKAWPMLFDTLRYAGAAYLVYLGYKSWRSPVRVAAPGADEAVSEVFARESASFATRFKAGFLVAASNPKAILFAAAFLPQFIDSVAPKAPQFVILLVSFAVIEVSWYFVYATGGLRIAPYLREARVLAAFNRISGGVFMGFGALMAAVHR</sequence>
<reference evidence="8 9" key="1">
    <citation type="submission" date="2019-08" db="EMBL/GenBank/DDBJ databases">
        <authorList>
            <person name="Peeters C."/>
        </authorList>
    </citation>
    <scope>NUCLEOTIDE SEQUENCE [LARGE SCALE GENOMIC DNA]</scope>
    <source>
        <strain evidence="8 9">LMG 30175</strain>
    </source>
</reference>